<dbReference type="FunFam" id="3.90.170.10:FF:000001">
    <property type="entry name" value="Adenylosuccinate synthetase"/>
    <property type="match status" value="1"/>
</dbReference>
<reference evidence="10 11" key="1">
    <citation type="journal article" date="2011" name="Mol. Biol. Evol.">
        <title>Unity in variety--the pan-genome of the Chlamydiae.</title>
        <authorList>
            <person name="Collingro A."/>
            <person name="Tischler P."/>
            <person name="Weinmaier T."/>
            <person name="Penz T."/>
            <person name="Heinz E."/>
            <person name="Brunham R.C."/>
            <person name="Read T.D."/>
            <person name="Bavoil P.M."/>
            <person name="Sachse K."/>
            <person name="Kahane S."/>
            <person name="Friedman M.G."/>
            <person name="Rattei T."/>
            <person name="Myers G.S."/>
            <person name="Horn M."/>
        </authorList>
    </citation>
    <scope>NUCLEOTIDE SEQUENCE [LARGE SCALE GENOMIC DNA]</scope>
    <source>
        <strain evidence="11">ATCC VR-1471 / Z</strain>
    </source>
</reference>
<feature type="binding site" description="in other chain" evidence="8">
    <location>
        <position position="219"/>
    </location>
    <ligand>
        <name>IMP</name>
        <dbReference type="ChEBI" id="CHEBI:58053"/>
        <note>ligand shared between dimeric partners</note>
    </ligand>
</feature>
<dbReference type="GO" id="GO:0005737">
    <property type="term" value="C:cytoplasm"/>
    <property type="evidence" value="ECO:0007669"/>
    <property type="project" value="UniProtKB-SubCell"/>
</dbReference>
<dbReference type="GO" id="GO:0000287">
    <property type="term" value="F:magnesium ion binding"/>
    <property type="evidence" value="ECO:0007669"/>
    <property type="project" value="UniProtKB-UniRule"/>
</dbReference>
<comment type="similarity">
    <text evidence="8 9">Belongs to the adenylosuccinate synthetase family.</text>
</comment>
<comment type="cofactor">
    <cofactor evidence="8">
        <name>Mg(2+)</name>
        <dbReference type="ChEBI" id="CHEBI:18420"/>
    </cofactor>
    <text evidence="8">Binds 1 Mg(2+) ion per subunit.</text>
</comment>
<dbReference type="InterPro" id="IPR042109">
    <property type="entry name" value="Adenylosuccinate_synth_dom1"/>
</dbReference>
<dbReference type="Gene3D" id="1.10.300.10">
    <property type="entry name" value="Adenylosuccinate Synthetase, subunit A, domain 2"/>
    <property type="match status" value="1"/>
</dbReference>
<dbReference type="Gene3D" id="3.90.170.10">
    <property type="entry name" value="Adenylosuccinate Synthetase, subunit A, domain 3"/>
    <property type="match status" value="1"/>
</dbReference>
<sequence length="423" mass="46742">MPTLAVVGLQWGDEGKGKIVDLLSSEAEIVVRGQGGNNAGHSVIADGKEYHFHLIPSGILSSAVICMIGGGVVIDPASLLKEMKELEDQNISFDGRLWISPYAHIILPYHRLLDAQSEREKGGAAIGTTGRGIGPCYSDGVARLGIRICDFISPEIFKSKLRSILPIKNRFLEKPIEIDEIIDEYTIYAEKLKPFVKPLEVELASEIKRGRKILFEGAQGALLDISYGTYPFVTSSHTTSGGLALGAGVGPQSIERTLGVIKAYTTRVGNGPFPTEFHEGETSLDPKTAREFGTTTGRQRRMGWFDTVLVSHAIRLSGVSSLALTKLDVLDQLPTIKICTGYQLDGQKWTFPPPCIEDLERVTPIYEQVEGWQTNTSEIKKLEEFPKNVRLFLNKLESLLEIPIDVVSFGPEREKTWKRKPFF</sequence>
<evidence type="ECO:0000256" key="9">
    <source>
        <dbReference type="RuleBase" id="RU000520"/>
    </source>
</evidence>
<evidence type="ECO:0000256" key="4">
    <source>
        <dbReference type="ARBA" id="ARBA00022741"/>
    </source>
</evidence>
<accession>F8L424</accession>
<dbReference type="SUPFAM" id="SSF52540">
    <property type="entry name" value="P-loop containing nucleoside triphosphate hydrolases"/>
    <property type="match status" value="1"/>
</dbReference>
<evidence type="ECO:0000313" key="11">
    <source>
        <dbReference type="Proteomes" id="UP000000496"/>
    </source>
</evidence>
<dbReference type="PANTHER" id="PTHR11846:SF0">
    <property type="entry name" value="ADENYLOSUCCINATE SYNTHETASE"/>
    <property type="match status" value="1"/>
</dbReference>
<dbReference type="KEGG" id="sng:SNE_A21770"/>
<dbReference type="GO" id="GO:0044208">
    <property type="term" value="P:'de novo' AMP biosynthetic process"/>
    <property type="evidence" value="ECO:0007669"/>
    <property type="project" value="UniProtKB-UniRule"/>
</dbReference>
<dbReference type="EC" id="6.3.4.4" evidence="8 9"/>
<keyword evidence="5 8" id="KW-0658">Purine biosynthesis</keyword>
<dbReference type="STRING" id="331113.SNE_A21770"/>
<feature type="binding site" description="in other chain" evidence="8">
    <location>
        <position position="298"/>
    </location>
    <ligand>
        <name>IMP</name>
        <dbReference type="ChEBI" id="CHEBI:58053"/>
        <note>ligand shared between dimeric partners</note>
    </ligand>
</feature>
<dbReference type="EMBL" id="FR872582">
    <property type="protein sequence ID" value="CCB90054.1"/>
    <property type="molecule type" value="Genomic_DNA"/>
</dbReference>
<dbReference type="InterPro" id="IPR042111">
    <property type="entry name" value="Adenylosuccinate_synth_dom3"/>
</dbReference>
<dbReference type="SMART" id="SM00788">
    <property type="entry name" value="Adenylsucc_synt"/>
    <property type="match status" value="1"/>
</dbReference>
<dbReference type="GO" id="GO:0004019">
    <property type="term" value="F:adenylosuccinate synthase activity"/>
    <property type="evidence" value="ECO:0007669"/>
    <property type="project" value="UniProtKB-UniRule"/>
</dbReference>
<dbReference type="RefSeq" id="WP_013944520.1">
    <property type="nucleotide sequence ID" value="NC_015713.1"/>
</dbReference>
<feature type="binding site" evidence="8">
    <location>
        <begin position="40"/>
        <end position="42"/>
    </location>
    <ligand>
        <name>GTP</name>
        <dbReference type="ChEBI" id="CHEBI:37565"/>
    </ligand>
</feature>
<feature type="active site" description="Proton donor" evidence="8">
    <location>
        <position position="41"/>
    </location>
</feature>
<feature type="binding site" evidence="8">
    <location>
        <begin position="408"/>
        <end position="410"/>
    </location>
    <ligand>
        <name>GTP</name>
        <dbReference type="ChEBI" id="CHEBI:37565"/>
    </ligand>
</feature>
<keyword evidence="4 8" id="KW-0547">Nucleotide-binding</keyword>
<dbReference type="PANTHER" id="PTHR11846">
    <property type="entry name" value="ADENYLOSUCCINATE SYNTHETASE"/>
    <property type="match status" value="1"/>
</dbReference>
<dbReference type="InterPro" id="IPR018220">
    <property type="entry name" value="Adenylosuccin_syn_GTP-bd"/>
</dbReference>
<dbReference type="Proteomes" id="UP000000496">
    <property type="component" value="Chromosome gsn.131"/>
</dbReference>
<evidence type="ECO:0000256" key="8">
    <source>
        <dbReference type="HAMAP-Rule" id="MF_00011"/>
    </source>
</evidence>
<dbReference type="InterPro" id="IPR027417">
    <property type="entry name" value="P-loop_NTPase"/>
</dbReference>
<dbReference type="HAMAP" id="MF_00011">
    <property type="entry name" value="Adenylosucc_synth"/>
    <property type="match status" value="1"/>
</dbReference>
<organism evidence="10 11">
    <name type="scientific">Simkania negevensis (strain ATCC VR-1471 / DSM 27360 / Z)</name>
    <dbReference type="NCBI Taxonomy" id="331113"/>
    <lineage>
        <taxon>Bacteria</taxon>
        <taxon>Pseudomonadati</taxon>
        <taxon>Chlamydiota</taxon>
        <taxon>Chlamydiia</taxon>
        <taxon>Parachlamydiales</taxon>
        <taxon>Simkaniaceae</taxon>
        <taxon>Simkania</taxon>
    </lineage>
</organism>
<feature type="binding site" evidence="8">
    <location>
        <begin position="294"/>
        <end position="300"/>
    </location>
    <ligand>
        <name>substrate</name>
    </ligand>
</feature>
<feature type="binding site" evidence="8">
    <location>
        <position position="143"/>
    </location>
    <ligand>
        <name>IMP</name>
        <dbReference type="ChEBI" id="CHEBI:58053"/>
        <note>ligand shared between dimeric partners</note>
    </ligand>
</feature>
<keyword evidence="2 8" id="KW-0436">Ligase</keyword>
<keyword evidence="8" id="KW-0963">Cytoplasm</keyword>
<feature type="binding site" evidence="8">
    <location>
        <position position="40"/>
    </location>
    <ligand>
        <name>Mg(2+)</name>
        <dbReference type="ChEBI" id="CHEBI:18420"/>
    </ligand>
</feature>
<feature type="binding site" evidence="8">
    <location>
        <begin position="326"/>
        <end position="328"/>
    </location>
    <ligand>
        <name>GTP</name>
        <dbReference type="ChEBI" id="CHEBI:37565"/>
    </ligand>
</feature>
<comment type="subunit">
    <text evidence="1 8">Homodimer.</text>
</comment>
<dbReference type="InterPro" id="IPR042110">
    <property type="entry name" value="Adenylosuccinate_synth_dom2"/>
</dbReference>
<comment type="function">
    <text evidence="8">Plays an important role in the de novo pathway of purine nucleotide biosynthesis. Catalyzes the first committed step in the biosynthesis of AMP from IMP.</text>
</comment>
<dbReference type="AlphaFoldDB" id="F8L424"/>
<dbReference type="OrthoDB" id="9807553at2"/>
<proteinExistence type="inferred from homology"/>
<dbReference type="InterPro" id="IPR001114">
    <property type="entry name" value="Adenylosuccinate_synthetase"/>
</dbReference>
<comment type="catalytic activity">
    <reaction evidence="8 9">
        <text>IMP + L-aspartate + GTP = N(6)-(1,2-dicarboxyethyl)-AMP + GDP + phosphate + 2 H(+)</text>
        <dbReference type="Rhea" id="RHEA:15753"/>
        <dbReference type="ChEBI" id="CHEBI:15378"/>
        <dbReference type="ChEBI" id="CHEBI:29991"/>
        <dbReference type="ChEBI" id="CHEBI:37565"/>
        <dbReference type="ChEBI" id="CHEBI:43474"/>
        <dbReference type="ChEBI" id="CHEBI:57567"/>
        <dbReference type="ChEBI" id="CHEBI:58053"/>
        <dbReference type="ChEBI" id="CHEBI:58189"/>
        <dbReference type="EC" id="6.3.4.4"/>
    </reaction>
</comment>
<feature type="binding site" evidence="8">
    <location>
        <position position="300"/>
    </location>
    <ligand>
        <name>GTP</name>
        <dbReference type="ChEBI" id="CHEBI:37565"/>
    </ligand>
</feature>
<evidence type="ECO:0000256" key="7">
    <source>
        <dbReference type="ARBA" id="ARBA00023134"/>
    </source>
</evidence>
<evidence type="ECO:0000256" key="6">
    <source>
        <dbReference type="ARBA" id="ARBA00022842"/>
    </source>
</evidence>
<keyword evidence="3 8" id="KW-0479">Metal-binding</keyword>
<evidence type="ECO:0000256" key="5">
    <source>
        <dbReference type="ARBA" id="ARBA00022755"/>
    </source>
</evidence>
<dbReference type="NCBIfam" id="NF002223">
    <property type="entry name" value="PRK01117.1"/>
    <property type="match status" value="1"/>
</dbReference>
<feature type="binding site" description="in other chain" evidence="8">
    <location>
        <position position="129"/>
    </location>
    <ligand>
        <name>IMP</name>
        <dbReference type="ChEBI" id="CHEBI:58053"/>
        <note>ligand shared between dimeric partners</note>
    </ligand>
</feature>
<feature type="binding site" evidence="8">
    <location>
        <begin position="12"/>
        <end position="18"/>
    </location>
    <ligand>
        <name>GTP</name>
        <dbReference type="ChEBI" id="CHEBI:37565"/>
    </ligand>
</feature>
<evidence type="ECO:0000256" key="3">
    <source>
        <dbReference type="ARBA" id="ARBA00022723"/>
    </source>
</evidence>
<dbReference type="eggNOG" id="COG0104">
    <property type="taxonomic scope" value="Bacteria"/>
</dbReference>
<evidence type="ECO:0000256" key="1">
    <source>
        <dbReference type="ARBA" id="ARBA00011738"/>
    </source>
</evidence>
<keyword evidence="7 8" id="KW-0342">GTP-binding</keyword>
<dbReference type="UniPathway" id="UPA00075">
    <property type="reaction ID" value="UER00335"/>
</dbReference>
<feature type="binding site" description="in other chain" evidence="8">
    <location>
        <position position="234"/>
    </location>
    <ligand>
        <name>IMP</name>
        <dbReference type="ChEBI" id="CHEBI:58053"/>
        <note>ligand shared between dimeric partners</note>
    </ligand>
</feature>
<name>F8L424_SIMNZ</name>
<gene>
    <name evidence="8 10" type="primary">purA</name>
    <name evidence="10" type="ordered locus">SNE_A21770</name>
</gene>
<feature type="binding site" evidence="8">
    <location>
        <position position="13"/>
    </location>
    <ligand>
        <name>Mg(2+)</name>
        <dbReference type="ChEBI" id="CHEBI:18420"/>
    </ligand>
</feature>
<dbReference type="Pfam" id="PF00709">
    <property type="entry name" value="Adenylsucc_synt"/>
    <property type="match status" value="1"/>
</dbReference>
<dbReference type="CDD" id="cd03108">
    <property type="entry name" value="AdSS"/>
    <property type="match status" value="1"/>
</dbReference>
<dbReference type="FunFam" id="1.10.300.10:FF:000001">
    <property type="entry name" value="Adenylosuccinate synthetase"/>
    <property type="match status" value="1"/>
</dbReference>
<keyword evidence="11" id="KW-1185">Reference proteome</keyword>
<feature type="binding site" description="in other chain" evidence="8">
    <location>
        <begin position="38"/>
        <end position="41"/>
    </location>
    <ligand>
        <name>IMP</name>
        <dbReference type="ChEBI" id="CHEBI:58053"/>
        <note>ligand shared between dimeric partners</note>
    </ligand>
</feature>
<evidence type="ECO:0000256" key="2">
    <source>
        <dbReference type="ARBA" id="ARBA00022598"/>
    </source>
</evidence>
<evidence type="ECO:0000313" key="10">
    <source>
        <dbReference type="EMBL" id="CCB90054.1"/>
    </source>
</evidence>
<dbReference type="GO" id="GO:0046040">
    <property type="term" value="P:IMP metabolic process"/>
    <property type="evidence" value="ECO:0007669"/>
    <property type="project" value="TreeGrafter"/>
</dbReference>
<feature type="binding site" description="in other chain" evidence="8">
    <location>
        <begin position="13"/>
        <end position="16"/>
    </location>
    <ligand>
        <name>IMP</name>
        <dbReference type="ChEBI" id="CHEBI:58053"/>
        <note>ligand shared between dimeric partners</note>
    </ligand>
</feature>
<feature type="active site" description="Proton acceptor" evidence="8">
    <location>
        <position position="13"/>
    </location>
</feature>
<dbReference type="PROSITE" id="PS01266">
    <property type="entry name" value="ADENYLOSUCCIN_SYN_1"/>
    <property type="match status" value="1"/>
</dbReference>
<protein>
    <recommendedName>
        <fullName evidence="8 9">Adenylosuccinate synthetase</fullName>
        <shortName evidence="8">AMPSase</shortName>
        <shortName evidence="8">AdSS</shortName>
        <ecNumber evidence="8 9">6.3.4.4</ecNumber>
    </recommendedName>
    <alternativeName>
        <fullName evidence="8">IMP--aspartate ligase</fullName>
    </alternativeName>
</protein>
<dbReference type="HOGENOM" id="CLU_029848_0_0_0"/>
<comment type="pathway">
    <text evidence="8 9">Purine metabolism; AMP biosynthesis via de novo pathway; AMP from IMP: step 1/2.</text>
</comment>
<dbReference type="NCBIfam" id="TIGR00184">
    <property type="entry name" value="purA"/>
    <property type="match status" value="1"/>
</dbReference>
<comment type="subcellular location">
    <subcellularLocation>
        <location evidence="8">Cytoplasm</location>
    </subcellularLocation>
</comment>
<dbReference type="GO" id="GO:0005525">
    <property type="term" value="F:GTP binding"/>
    <property type="evidence" value="ECO:0007669"/>
    <property type="project" value="UniProtKB-UniRule"/>
</dbReference>
<dbReference type="Gene3D" id="3.40.440.10">
    <property type="entry name" value="Adenylosuccinate Synthetase, subunit A, domain 1"/>
    <property type="match status" value="1"/>
</dbReference>
<keyword evidence="6 8" id="KW-0460">Magnesium</keyword>